<proteinExistence type="predicted"/>
<evidence type="ECO:0000313" key="7">
    <source>
        <dbReference type="Proteomes" id="UP000029980"/>
    </source>
</evidence>
<evidence type="ECO:0000256" key="1">
    <source>
        <dbReference type="ARBA" id="ARBA00022691"/>
    </source>
</evidence>
<feature type="domain" description="Elp3/MiaA/NifB-like radical SAM core" evidence="5">
    <location>
        <begin position="17"/>
        <end position="220"/>
    </location>
</feature>
<dbReference type="InterPro" id="IPR013785">
    <property type="entry name" value="Aldolase_TIM"/>
</dbReference>
<keyword evidence="4" id="KW-0411">Iron-sulfur</keyword>
<accession>A0A097QRZ0</accession>
<gene>
    <name evidence="6" type="ORF">TEU_02100</name>
</gene>
<dbReference type="RefSeq" id="WP_050002207.1">
    <property type="nucleotide sequence ID" value="NZ_CP008887.1"/>
</dbReference>
<evidence type="ECO:0000313" key="6">
    <source>
        <dbReference type="EMBL" id="AIU69228.1"/>
    </source>
</evidence>
<dbReference type="Pfam" id="PF04055">
    <property type="entry name" value="Radical_SAM"/>
    <property type="match status" value="1"/>
</dbReference>
<dbReference type="KEGG" id="teu:TEU_02100"/>
<keyword evidence="2" id="KW-0479">Metal-binding</keyword>
<dbReference type="OrthoDB" id="35347at2157"/>
<dbReference type="InterPro" id="IPR006638">
    <property type="entry name" value="Elp3/MiaA/NifB-like_rSAM"/>
</dbReference>
<dbReference type="SMART" id="SM00729">
    <property type="entry name" value="Elp3"/>
    <property type="match status" value="1"/>
</dbReference>
<dbReference type="EMBL" id="CP008887">
    <property type="protein sequence ID" value="AIU69228.1"/>
    <property type="molecule type" value="Genomic_DNA"/>
</dbReference>
<dbReference type="SFLD" id="SFLDG01113">
    <property type="entry name" value="Uncharacterised_Radical_SAM_Su"/>
    <property type="match status" value="1"/>
</dbReference>
<keyword evidence="3" id="KW-0408">Iron</keyword>
<dbReference type="GO" id="GO:0003824">
    <property type="term" value="F:catalytic activity"/>
    <property type="evidence" value="ECO:0007669"/>
    <property type="project" value="InterPro"/>
</dbReference>
<evidence type="ECO:0000256" key="2">
    <source>
        <dbReference type="ARBA" id="ARBA00022723"/>
    </source>
</evidence>
<evidence type="ECO:0000256" key="3">
    <source>
        <dbReference type="ARBA" id="ARBA00023004"/>
    </source>
</evidence>
<dbReference type="SFLD" id="SFLDS00029">
    <property type="entry name" value="Radical_SAM"/>
    <property type="match status" value="1"/>
</dbReference>
<dbReference type="PANTHER" id="PTHR43288:SF2">
    <property type="entry name" value="RADICAL SAM CORE DOMAIN-CONTAINING PROTEIN"/>
    <property type="match status" value="1"/>
</dbReference>
<protein>
    <submittedName>
        <fullName evidence="6">Biotin synthase</fullName>
    </submittedName>
</protein>
<reference evidence="6 7" key="1">
    <citation type="journal article" date="2015" name="Int. J. Syst. Evol. Microbiol.">
        <title>Thermococcus eurythermalis sp. nov., a conditional piezophilic hyperthermophilic archaeon with a wide temperature range isolated from an oil-immersed chimney in the Guaymas Basin.</title>
        <authorList>
            <person name="Zhao W."/>
            <person name="Zeng X."/>
            <person name="Xiao X."/>
        </authorList>
    </citation>
    <scope>NUCLEOTIDE SEQUENCE [LARGE SCALE GENOMIC DNA]</scope>
    <source>
        <strain evidence="6 7">A501</strain>
    </source>
</reference>
<dbReference type="Gene3D" id="3.20.20.70">
    <property type="entry name" value="Aldolase class I"/>
    <property type="match status" value="1"/>
</dbReference>
<organism evidence="6 7">
    <name type="scientific">Thermococcus eurythermalis</name>
    <dbReference type="NCBI Taxonomy" id="1505907"/>
    <lineage>
        <taxon>Archaea</taxon>
        <taxon>Methanobacteriati</taxon>
        <taxon>Methanobacteriota</taxon>
        <taxon>Thermococci</taxon>
        <taxon>Thermococcales</taxon>
        <taxon>Thermococcaceae</taxon>
        <taxon>Thermococcus</taxon>
    </lineage>
</organism>
<dbReference type="GeneID" id="25152224"/>
<dbReference type="InterPro" id="IPR058240">
    <property type="entry name" value="rSAM_sf"/>
</dbReference>
<dbReference type="SUPFAM" id="SSF102114">
    <property type="entry name" value="Radical SAM enzymes"/>
    <property type="match status" value="1"/>
</dbReference>
<evidence type="ECO:0000259" key="5">
    <source>
        <dbReference type="SMART" id="SM00729"/>
    </source>
</evidence>
<sequence length="279" mass="32046">MEAEKKKLKIYIPGIKFPSVSLTGSYCALNCAHCGRHYLEGMKKPRKRELVDFCLDLERSGGLGCLLSGGMDSRLKVPIDKYADELREIKRRTNLKLNAHVGFIDESDLEWLKYVDVVSLDFVGDDDVIRRVYKIDKTVEDYLRIVELLTENEIRVAPHITIGLDFGRIHWEYRAIDLLTQYPIDVLVLDVLIPTKGTEMESVPKPGVEESLKVVKYARERFDGEISIGCMRPLGRWRLEFDRGAVLAGVDRLTNPPRKIIEWAKTVREVEIIYECCVM</sequence>
<evidence type="ECO:0000256" key="4">
    <source>
        <dbReference type="ARBA" id="ARBA00023014"/>
    </source>
</evidence>
<dbReference type="InterPro" id="IPR007197">
    <property type="entry name" value="rSAM"/>
</dbReference>
<keyword evidence="1" id="KW-0949">S-adenosyl-L-methionine</keyword>
<dbReference type="PANTHER" id="PTHR43288">
    <property type="entry name" value="BIOTIN SYNTHASE-RELATED PROTEIN, RADICAL SAM SUPERFAMILY"/>
    <property type="match status" value="1"/>
</dbReference>
<dbReference type="GO" id="GO:0046872">
    <property type="term" value="F:metal ion binding"/>
    <property type="evidence" value="ECO:0007669"/>
    <property type="project" value="UniProtKB-KW"/>
</dbReference>
<dbReference type="GO" id="GO:0051536">
    <property type="term" value="F:iron-sulfur cluster binding"/>
    <property type="evidence" value="ECO:0007669"/>
    <property type="project" value="UniProtKB-KW"/>
</dbReference>
<dbReference type="Proteomes" id="UP000029980">
    <property type="component" value="Chromosome"/>
</dbReference>
<dbReference type="STRING" id="1505907.TEU_02100"/>
<dbReference type="HOGENOM" id="CLU_067819_1_0_2"/>
<keyword evidence="7" id="KW-1185">Reference proteome</keyword>
<dbReference type="AlphaFoldDB" id="A0A097QRZ0"/>
<name>A0A097QRZ0_9EURY</name>